<reference evidence="1" key="1">
    <citation type="journal article" date="2020" name="mSystems">
        <title>Genome- and Community-Level Interaction Insights into Carbon Utilization and Element Cycling Functions of Hydrothermarchaeota in Hydrothermal Sediment.</title>
        <authorList>
            <person name="Zhou Z."/>
            <person name="Liu Y."/>
            <person name="Xu W."/>
            <person name="Pan J."/>
            <person name="Luo Z.H."/>
            <person name="Li M."/>
        </authorList>
    </citation>
    <scope>NUCLEOTIDE SEQUENCE [LARGE SCALE GENOMIC DNA]</scope>
    <source>
        <strain evidence="1">HyVt-94</strain>
    </source>
</reference>
<protein>
    <submittedName>
        <fullName evidence="1">Uncharacterized protein</fullName>
    </submittedName>
</protein>
<sequence>MKYLGYLKYALILVFIVSLACQKEEEEPFPIDKNLVERITREPLDTQKDVDSSNAALLYASMPQGAPITVEAEKFNPPVILGPLERIPFQGLVMALGRAGFRLSPDSTWGVWEFQDSVWVHTSYTSDSTVTLIWNAPNFLAVLKVEDIKIWQNQTIQSANFYLMTPVDSVNFDTLAYLYYSASLDAQGRPISISAEYSIFSVIHVSLYAQADQPYTFRSREFVGYTSAIVVNTWGDTLYVISGRNEDTSEHVSVNLWKNGVLWFKNFDISPVFDSIPGYLYRNITGNVGKFEEETQEISVAWLDGRIWHPEDELHKNYLYLIFGDGTRINLWN</sequence>
<proteinExistence type="predicted"/>
<comment type="caution">
    <text evidence="1">The sequence shown here is derived from an EMBL/GenBank/DDBJ whole genome shotgun (WGS) entry which is preliminary data.</text>
</comment>
<dbReference type="Proteomes" id="UP000886014">
    <property type="component" value="Unassembled WGS sequence"/>
</dbReference>
<gene>
    <name evidence="1" type="ORF">ENL41_03640</name>
</gene>
<organism evidence="1">
    <name type="scientific">candidate division WOR-3 bacterium</name>
    <dbReference type="NCBI Taxonomy" id="2052148"/>
    <lineage>
        <taxon>Bacteria</taxon>
        <taxon>Bacteria division WOR-3</taxon>
    </lineage>
</organism>
<name>A0A7C5MAN7_UNCW3</name>
<accession>A0A7C5MAN7</accession>
<dbReference type="AlphaFoldDB" id="A0A7C5MAN7"/>
<dbReference type="EMBL" id="DRTV01000257">
    <property type="protein sequence ID" value="HHF58498.1"/>
    <property type="molecule type" value="Genomic_DNA"/>
</dbReference>
<evidence type="ECO:0000313" key="1">
    <source>
        <dbReference type="EMBL" id="HHF58498.1"/>
    </source>
</evidence>
<dbReference type="PROSITE" id="PS51257">
    <property type="entry name" value="PROKAR_LIPOPROTEIN"/>
    <property type="match status" value="1"/>
</dbReference>